<name>A0A1X7D944_9MICC</name>
<dbReference type="RefSeq" id="WP_085106989.1">
    <property type="nucleotide sequence ID" value="NZ_FXAC01000009.1"/>
</dbReference>
<feature type="transmembrane region" description="Helical" evidence="2">
    <location>
        <begin position="46"/>
        <end position="72"/>
    </location>
</feature>
<evidence type="ECO:0000313" key="4">
    <source>
        <dbReference type="Proteomes" id="UP000192929"/>
    </source>
</evidence>
<dbReference type="GO" id="GO:0098662">
    <property type="term" value="P:inorganic cation transmembrane transport"/>
    <property type="evidence" value="ECO:0007669"/>
    <property type="project" value="InterPro"/>
</dbReference>
<organism evidence="3 4">
    <name type="scientific">Kocuria marina subsp. indica</name>
    <dbReference type="NCBI Taxonomy" id="1049583"/>
    <lineage>
        <taxon>Bacteria</taxon>
        <taxon>Bacillati</taxon>
        <taxon>Actinomycetota</taxon>
        <taxon>Actinomycetes</taxon>
        <taxon>Micrococcales</taxon>
        <taxon>Micrococcaceae</taxon>
        <taxon>Kocuria</taxon>
    </lineage>
</organism>
<evidence type="ECO:0000256" key="1">
    <source>
        <dbReference type="SAM" id="MobiDB-lite"/>
    </source>
</evidence>
<evidence type="ECO:0000256" key="2">
    <source>
        <dbReference type="SAM" id="Phobius"/>
    </source>
</evidence>
<keyword evidence="2" id="KW-1133">Transmembrane helix</keyword>
<dbReference type="EMBL" id="FXAC01000009">
    <property type="protein sequence ID" value="SMF10907.1"/>
    <property type="molecule type" value="Genomic_DNA"/>
</dbReference>
<feature type="region of interest" description="Disordered" evidence="1">
    <location>
        <begin position="90"/>
        <end position="131"/>
    </location>
</feature>
<dbReference type="Proteomes" id="UP000192929">
    <property type="component" value="Unassembled WGS sequence"/>
</dbReference>
<dbReference type="Pfam" id="PF03334">
    <property type="entry name" value="PhaG_MnhG_YufB"/>
    <property type="match status" value="1"/>
</dbReference>
<reference evidence="4" key="1">
    <citation type="submission" date="2017-04" db="EMBL/GenBank/DDBJ databases">
        <authorList>
            <person name="Varghese N."/>
            <person name="Submissions S."/>
        </authorList>
    </citation>
    <scope>NUCLEOTIDE SEQUENCE [LARGE SCALE GENOMIC DNA]</scope>
    <source>
        <strain evidence="4">NIO-1021</strain>
    </source>
</reference>
<sequence>MITGLSAVLIVCGVLFFTAGTAALIRFPDIRSQLHVLTKADNLGPGLIMVGAAVYLGSWSSAALLAIAWVLILGSASVSAHALTALGPRSTTSLAPLTAPAPPPRWAKWGSARTADEPSAPGTADPRRPAP</sequence>
<dbReference type="AlphaFoldDB" id="A0A1X7D944"/>
<keyword evidence="4" id="KW-1185">Reference proteome</keyword>
<dbReference type="InterPro" id="IPR005133">
    <property type="entry name" value="PhaG_MnhG_YufB"/>
</dbReference>
<accession>A0A1X7D944</accession>
<protein>
    <submittedName>
        <fullName evidence="3">Multicomponent Na+:H+ antiporter subunit G</fullName>
    </submittedName>
</protein>
<keyword evidence="2" id="KW-0812">Transmembrane</keyword>
<gene>
    <name evidence="3" type="ORF">SAMN06296028_109108</name>
</gene>
<proteinExistence type="predicted"/>
<dbReference type="GO" id="GO:0015297">
    <property type="term" value="F:antiporter activity"/>
    <property type="evidence" value="ECO:0007669"/>
    <property type="project" value="InterPro"/>
</dbReference>
<evidence type="ECO:0000313" key="3">
    <source>
        <dbReference type="EMBL" id="SMF10907.1"/>
    </source>
</evidence>
<keyword evidence="2" id="KW-0472">Membrane</keyword>